<name>A0A9Q4L141_9EURY</name>
<accession>A0A9Q4L141</accession>
<evidence type="ECO:0000313" key="1">
    <source>
        <dbReference type="EMBL" id="MDF9745687.1"/>
    </source>
</evidence>
<evidence type="ECO:0000313" key="2">
    <source>
        <dbReference type="Proteomes" id="UP001154061"/>
    </source>
</evidence>
<dbReference type="EMBL" id="JAMQOT010000002">
    <property type="protein sequence ID" value="MDF9745687.1"/>
    <property type="molecule type" value="Genomic_DNA"/>
</dbReference>
<organism evidence="1 2">
    <name type="scientific">Natrinema salsiterrestre</name>
    <dbReference type="NCBI Taxonomy" id="2950540"/>
    <lineage>
        <taxon>Archaea</taxon>
        <taxon>Methanobacteriati</taxon>
        <taxon>Methanobacteriota</taxon>
        <taxon>Stenosarchaea group</taxon>
        <taxon>Halobacteria</taxon>
        <taxon>Halobacteriales</taxon>
        <taxon>Natrialbaceae</taxon>
        <taxon>Natrinema</taxon>
    </lineage>
</organism>
<dbReference type="AlphaFoldDB" id="A0A9Q4L141"/>
<evidence type="ECO:0008006" key="3">
    <source>
        <dbReference type="Google" id="ProtNLM"/>
    </source>
</evidence>
<keyword evidence="2" id="KW-1185">Reference proteome</keyword>
<protein>
    <recommendedName>
        <fullName evidence="3">DUF1102 domain-containing protein</fullName>
    </recommendedName>
</protein>
<reference evidence="1" key="1">
    <citation type="submission" date="2022-06" db="EMBL/GenBank/DDBJ databases">
        <title>Natrinema sp. a new haloarchaeum isolate from saline soil.</title>
        <authorList>
            <person name="Strakova D."/>
            <person name="Galisteo C."/>
            <person name="Sanchez-Porro C."/>
            <person name="Ventosa A."/>
        </authorList>
    </citation>
    <scope>NUCLEOTIDE SEQUENCE</scope>
    <source>
        <strain evidence="1">S1CR25-10</strain>
    </source>
</reference>
<gene>
    <name evidence="1" type="ORF">NDI89_08805</name>
</gene>
<sequence length="204" mass="21573">MERRKFMLGVGSLAAGSAATIGTGAFNEVQADRTVSIETASDADAYLKFVDQSHYAQMTGTPGTIQLNFDSSNQTGEGGTGLNANATTQFLHLFDIENQGTQTVGIQIDTDALNAALDAQSSNGDPQFHFFVGEHGGSTLDGYDKSDMRSTLPYNNPSADPRVLKPGETLKVGCYIVSHDGNWDVEETVTVNALTKSNAAAVSN</sequence>
<comment type="caution">
    <text evidence="1">The sequence shown here is derived from an EMBL/GenBank/DDBJ whole genome shotgun (WGS) entry which is preliminary data.</text>
</comment>
<dbReference type="Proteomes" id="UP001154061">
    <property type="component" value="Unassembled WGS sequence"/>
</dbReference>
<proteinExistence type="predicted"/>
<dbReference type="RefSeq" id="WP_277521167.1">
    <property type="nucleotide sequence ID" value="NZ_JAMQOT010000002.1"/>
</dbReference>